<feature type="compositionally biased region" description="Basic and acidic residues" evidence="2">
    <location>
        <begin position="435"/>
        <end position="449"/>
    </location>
</feature>
<name>A0A1Q9D5I9_SYMMI</name>
<sequence length="1205" mass="136788">MDPGDFPSIADFLDDTLTFTSRPSGTAMPLGSKLLSVRHVDIKRKSDLAQVPFTSKRLWLRVADPASSRRRLSPASKQFLLYWKHWAEDPPLLRPLQVPLASPVEAAADAMASSNKFAIGGYLKMPSGNLLWFSQSWVMADLHFTNLGLSDDAQAYIASFETLAQIALLHCASAMIPFGRLRIRIKSWCDNAGAESVSNKLYTRKYPLCIFAQRLALFSAYSSMSLDVSHIPGEYNKVSFEYASGAGLGAALVSQAREYDDWLSVNLDMLNDQGLKQEMLSFLELIQEPLARWKDGDAVNLESRLADMKASQKIFEEDLDRQEAEVAAKHVQILKLQQQMDQARAELEKNEAVILELKEQRVQLDGQEAATKIAIEKLDDVIEPEKRFSADMLFKKKREKMEQSDIESVKAEEDKKKRGWGTHAYQECYYNLDSEQSKGSKEEPTKEVPVKASPAKRPKYQEESSVTAVDVSEEEKNKPKKKEESPERKEKEKKPEKKKDDKEKKDDRKEKRQERKEAIVEQAKERPCSLLALRFTPLQPLLCPANVRCRLPPSLIERQPMQPSTTKLAAKLIVLDAEHCVQSRIQPEQVLARRKLSSKFQCAPEVKLEVTTRAQQAKVRFTPRVCFEDDNGVRLGTVLVCLVVMNSILGRGYWILAGFARIRVIARARMLQEMQDSSYSLTVQESSLPPPRLLGARYPDKLLRTDWPSDASWIHEMLDSSYSLTVQESTLPPPRLLGARYPDKLLRTDWPSDASWIHEMLDSSYSLTVQESTLPPPRLLGARYPDKLLRTDWPSDASWIHEMLDSSYSLTVQESTLPPPRLLGARYPDKLLRTDWPSDASWIHEMLDSSYSLTVQESTLPPSRLLGARYPDKLLRTDWPSDASWIHEMLDSSYSLTVQESTLPPSRLLGARYPDKLLRTDWPGDASWIHEMLDSSYSLTVQESTLPPSRLLGARYPDKLLRTDWPGDASWIHEMLDSSYSLTVQESTLPPSRLLGARYPDKLLRTDWPGDASWIQEMLDSSYSPTAPESTPPLPDKLLRADQASDAFLVYEMLDSSYSLTVPESTLPRMQSTSSLTVRMCPMWKPPASRSLATWRTELLSQDWPRDNSTHGMLDLAHSFTTMEPTLPSFRKLAPGFRQPLLKSSWAREKALRCSCCWEEPFERLEVEPREKISKSPSCCCIALLFLVLLALAVVLTIFYVSDSR</sequence>
<comment type="caution">
    <text evidence="4">The sequence shown here is derived from an EMBL/GenBank/DDBJ whole genome shotgun (WGS) entry which is preliminary data.</text>
</comment>
<organism evidence="4 5">
    <name type="scientific">Symbiodinium microadriaticum</name>
    <name type="common">Dinoflagellate</name>
    <name type="synonym">Zooxanthella microadriatica</name>
    <dbReference type="NCBI Taxonomy" id="2951"/>
    <lineage>
        <taxon>Eukaryota</taxon>
        <taxon>Sar</taxon>
        <taxon>Alveolata</taxon>
        <taxon>Dinophyceae</taxon>
        <taxon>Suessiales</taxon>
        <taxon>Symbiodiniaceae</taxon>
        <taxon>Symbiodinium</taxon>
    </lineage>
</organism>
<keyword evidence="1" id="KW-0175">Coiled coil</keyword>
<dbReference type="OrthoDB" id="10552522at2759"/>
<reference evidence="4 5" key="1">
    <citation type="submission" date="2016-02" db="EMBL/GenBank/DDBJ databases">
        <title>Genome analysis of coral dinoflagellate symbionts highlights evolutionary adaptations to a symbiotic lifestyle.</title>
        <authorList>
            <person name="Aranda M."/>
            <person name="Li Y."/>
            <person name="Liew Y.J."/>
            <person name="Baumgarten S."/>
            <person name="Simakov O."/>
            <person name="Wilson M."/>
            <person name="Piel J."/>
            <person name="Ashoor H."/>
            <person name="Bougouffa S."/>
            <person name="Bajic V.B."/>
            <person name="Ryu T."/>
            <person name="Ravasi T."/>
            <person name="Bayer T."/>
            <person name="Micklem G."/>
            <person name="Kim H."/>
            <person name="Bhak J."/>
            <person name="Lajeunesse T.C."/>
            <person name="Voolstra C.R."/>
        </authorList>
    </citation>
    <scope>NUCLEOTIDE SEQUENCE [LARGE SCALE GENOMIC DNA]</scope>
    <source>
        <strain evidence="4 5">CCMP2467</strain>
    </source>
</reference>
<dbReference type="EMBL" id="LSRX01000711">
    <property type="protein sequence ID" value="OLP90438.1"/>
    <property type="molecule type" value="Genomic_DNA"/>
</dbReference>
<feature type="transmembrane region" description="Helical" evidence="3">
    <location>
        <begin position="1182"/>
        <end position="1201"/>
    </location>
</feature>
<feature type="region of interest" description="Disordered" evidence="2">
    <location>
        <begin position="434"/>
        <end position="520"/>
    </location>
</feature>
<dbReference type="Proteomes" id="UP000186817">
    <property type="component" value="Unassembled WGS sequence"/>
</dbReference>
<proteinExistence type="predicted"/>
<evidence type="ECO:0000256" key="2">
    <source>
        <dbReference type="SAM" id="MobiDB-lite"/>
    </source>
</evidence>
<evidence type="ECO:0000256" key="1">
    <source>
        <dbReference type="SAM" id="Coils"/>
    </source>
</evidence>
<evidence type="ECO:0000256" key="3">
    <source>
        <dbReference type="SAM" id="Phobius"/>
    </source>
</evidence>
<keyword evidence="3" id="KW-0472">Membrane</keyword>
<feature type="compositionally biased region" description="Basic and acidic residues" evidence="2">
    <location>
        <begin position="474"/>
        <end position="520"/>
    </location>
</feature>
<keyword evidence="3" id="KW-0812">Transmembrane</keyword>
<accession>A0A1Q9D5I9</accession>
<feature type="compositionally biased region" description="Basic and acidic residues" evidence="2">
    <location>
        <begin position="399"/>
        <end position="416"/>
    </location>
</feature>
<protein>
    <submittedName>
        <fullName evidence="4">Uncharacterized protein</fullName>
    </submittedName>
</protein>
<evidence type="ECO:0000313" key="5">
    <source>
        <dbReference type="Proteomes" id="UP000186817"/>
    </source>
</evidence>
<evidence type="ECO:0000313" key="4">
    <source>
        <dbReference type="EMBL" id="OLP90438.1"/>
    </source>
</evidence>
<keyword evidence="5" id="KW-1185">Reference proteome</keyword>
<feature type="coiled-coil region" evidence="1">
    <location>
        <begin position="305"/>
        <end position="360"/>
    </location>
</feature>
<keyword evidence="3" id="KW-1133">Transmembrane helix</keyword>
<gene>
    <name evidence="4" type="ORF">AK812_SmicGene27994</name>
</gene>
<dbReference type="AlphaFoldDB" id="A0A1Q9D5I9"/>
<feature type="region of interest" description="Disordered" evidence="2">
    <location>
        <begin position="399"/>
        <end position="418"/>
    </location>
</feature>